<dbReference type="eggNOG" id="KOG1978">
    <property type="taxonomic scope" value="Eukaryota"/>
</dbReference>
<feature type="compositionally biased region" description="Polar residues" evidence="3">
    <location>
        <begin position="478"/>
        <end position="492"/>
    </location>
</feature>
<feature type="compositionally biased region" description="Polar residues" evidence="3">
    <location>
        <begin position="376"/>
        <end position="397"/>
    </location>
</feature>
<evidence type="ECO:0000256" key="1">
    <source>
        <dbReference type="ARBA" id="ARBA00006082"/>
    </source>
</evidence>
<evidence type="ECO:0000313" key="6">
    <source>
        <dbReference type="EMBL" id="EGS21559.1"/>
    </source>
</evidence>
<evidence type="ECO:0000313" key="7">
    <source>
        <dbReference type="Proteomes" id="UP000008066"/>
    </source>
</evidence>
<gene>
    <name evidence="6" type="ORF">CTHT_0034200</name>
</gene>
<feature type="region of interest" description="Disordered" evidence="3">
    <location>
        <begin position="638"/>
        <end position="726"/>
    </location>
</feature>
<evidence type="ECO:0000256" key="3">
    <source>
        <dbReference type="SAM" id="MobiDB-lite"/>
    </source>
</evidence>
<dbReference type="InterPro" id="IPR014790">
    <property type="entry name" value="MutL_C"/>
</dbReference>
<comment type="similarity">
    <text evidence="1">Belongs to the DNA mismatch repair MutL/HexB family.</text>
</comment>
<dbReference type="InterPro" id="IPR014762">
    <property type="entry name" value="DNA_mismatch_repair_CS"/>
</dbReference>
<feature type="domain" description="MutL C-terminal dimerisation" evidence="4">
    <location>
        <begin position="863"/>
        <end position="1011"/>
    </location>
</feature>
<dbReference type="PANTHER" id="PTHR10073:SF52">
    <property type="entry name" value="MISMATCH REPAIR ENDONUCLEASE PMS2"/>
    <property type="match status" value="1"/>
</dbReference>
<dbReference type="OrthoDB" id="10263226at2759"/>
<dbReference type="InterPro" id="IPR036890">
    <property type="entry name" value="HATPase_C_sf"/>
</dbReference>
<dbReference type="InterPro" id="IPR042121">
    <property type="entry name" value="MutL_C_regsub"/>
</dbReference>
<name>G0S651_CHATD</name>
<evidence type="ECO:0000259" key="4">
    <source>
        <dbReference type="SMART" id="SM00853"/>
    </source>
</evidence>
<dbReference type="KEGG" id="cthr:CTHT_0034200"/>
<feature type="region of interest" description="Disordered" evidence="3">
    <location>
        <begin position="773"/>
        <end position="792"/>
    </location>
</feature>
<feature type="compositionally biased region" description="Acidic residues" evidence="3">
    <location>
        <begin position="669"/>
        <end position="684"/>
    </location>
</feature>
<feature type="compositionally biased region" description="Basic and acidic residues" evidence="3">
    <location>
        <begin position="523"/>
        <end position="540"/>
    </location>
</feature>
<dbReference type="GO" id="GO:0140664">
    <property type="term" value="F:ATP-dependent DNA damage sensor activity"/>
    <property type="evidence" value="ECO:0007669"/>
    <property type="project" value="InterPro"/>
</dbReference>
<dbReference type="OMA" id="MRPRRMP"/>
<dbReference type="SUPFAM" id="SSF118116">
    <property type="entry name" value="DNA mismatch repair protein MutL"/>
    <property type="match status" value="1"/>
</dbReference>
<dbReference type="PANTHER" id="PTHR10073">
    <property type="entry name" value="DNA MISMATCH REPAIR PROTEIN MLH, PMS, MUTL"/>
    <property type="match status" value="1"/>
</dbReference>
<dbReference type="STRING" id="759272.G0S651"/>
<dbReference type="InterPro" id="IPR013507">
    <property type="entry name" value="DNA_mismatch_S5_2-like"/>
</dbReference>
<dbReference type="GO" id="GO:0032389">
    <property type="term" value="C:MutLalpha complex"/>
    <property type="evidence" value="ECO:0007669"/>
    <property type="project" value="TreeGrafter"/>
</dbReference>
<dbReference type="InterPro" id="IPR002099">
    <property type="entry name" value="MutL/Mlh/PMS"/>
</dbReference>
<dbReference type="GO" id="GO:0016887">
    <property type="term" value="F:ATP hydrolysis activity"/>
    <property type="evidence" value="ECO:0007669"/>
    <property type="project" value="InterPro"/>
</dbReference>
<dbReference type="Gene3D" id="3.30.230.10">
    <property type="match status" value="1"/>
</dbReference>
<dbReference type="GO" id="GO:0030983">
    <property type="term" value="F:mismatched DNA binding"/>
    <property type="evidence" value="ECO:0007669"/>
    <property type="project" value="InterPro"/>
</dbReference>
<dbReference type="PROSITE" id="PS00058">
    <property type="entry name" value="DNA_MISMATCH_REPAIR_1"/>
    <property type="match status" value="1"/>
</dbReference>
<dbReference type="InterPro" id="IPR014721">
    <property type="entry name" value="Ribsml_uS5_D2-typ_fold_subgr"/>
</dbReference>
<dbReference type="Pfam" id="PF01119">
    <property type="entry name" value="DNA_mis_repair"/>
    <property type="match status" value="1"/>
</dbReference>
<dbReference type="SUPFAM" id="SSF54211">
    <property type="entry name" value="Ribosomal protein S5 domain 2-like"/>
    <property type="match status" value="1"/>
</dbReference>
<dbReference type="Gene3D" id="3.30.1540.20">
    <property type="entry name" value="MutL, C-terminal domain, dimerisation subdomain"/>
    <property type="match status" value="1"/>
</dbReference>
<dbReference type="HOGENOM" id="CLU_004131_0_0_1"/>
<dbReference type="Proteomes" id="UP000008066">
    <property type="component" value="Unassembled WGS sequence"/>
</dbReference>
<accession>G0S651</accession>
<evidence type="ECO:0000256" key="2">
    <source>
        <dbReference type="ARBA" id="ARBA00022763"/>
    </source>
</evidence>
<dbReference type="GeneID" id="18257458"/>
<dbReference type="CDD" id="cd03484">
    <property type="entry name" value="MutL_Trans_hPMS_2_like"/>
    <property type="match status" value="1"/>
</dbReference>
<dbReference type="AlphaFoldDB" id="G0S651"/>
<dbReference type="InterPro" id="IPR020568">
    <property type="entry name" value="Ribosomal_Su5_D2-typ_SF"/>
</dbReference>
<feature type="compositionally biased region" description="Basic and acidic residues" evidence="3">
    <location>
        <begin position="650"/>
        <end position="668"/>
    </location>
</feature>
<keyword evidence="7" id="KW-1185">Reference proteome</keyword>
<dbReference type="Pfam" id="PF08676">
    <property type="entry name" value="MutL_C"/>
    <property type="match status" value="1"/>
</dbReference>
<feature type="compositionally biased region" description="Basic and acidic residues" evidence="3">
    <location>
        <begin position="780"/>
        <end position="789"/>
    </location>
</feature>
<dbReference type="InterPro" id="IPR042120">
    <property type="entry name" value="MutL_C_dimsub"/>
</dbReference>
<proteinExistence type="inferred from homology"/>
<dbReference type="GO" id="GO:0006298">
    <property type="term" value="P:mismatch repair"/>
    <property type="evidence" value="ECO:0007669"/>
    <property type="project" value="InterPro"/>
</dbReference>
<keyword evidence="2" id="KW-0227">DNA damage</keyword>
<dbReference type="InterPro" id="IPR038973">
    <property type="entry name" value="MutL/Mlh/Pms-like"/>
</dbReference>
<dbReference type="EMBL" id="GL988041">
    <property type="protein sequence ID" value="EGS21559.1"/>
    <property type="molecule type" value="Genomic_DNA"/>
</dbReference>
<dbReference type="CDD" id="cd16926">
    <property type="entry name" value="HATPase_MutL-MLH-PMS-like"/>
    <property type="match status" value="1"/>
</dbReference>
<dbReference type="RefSeq" id="XP_006693855.1">
    <property type="nucleotide sequence ID" value="XM_006693792.1"/>
</dbReference>
<dbReference type="FunFam" id="3.30.565.10:FF:000014">
    <property type="entry name" value="Mismatch repair endonuclease pms1, putative"/>
    <property type="match status" value="1"/>
</dbReference>
<dbReference type="SMART" id="SM01340">
    <property type="entry name" value="DNA_mis_repair"/>
    <property type="match status" value="1"/>
</dbReference>
<dbReference type="Gene3D" id="3.30.565.10">
    <property type="entry name" value="Histidine kinase-like ATPase, C-terminal domain"/>
    <property type="match status" value="1"/>
</dbReference>
<reference evidence="6 7" key="1">
    <citation type="journal article" date="2011" name="Cell">
        <title>Insight into structure and assembly of the nuclear pore complex by utilizing the genome of a eukaryotic thermophile.</title>
        <authorList>
            <person name="Amlacher S."/>
            <person name="Sarges P."/>
            <person name="Flemming D."/>
            <person name="van Noort V."/>
            <person name="Kunze R."/>
            <person name="Devos D.P."/>
            <person name="Arumugam M."/>
            <person name="Bork P."/>
            <person name="Hurt E."/>
        </authorList>
    </citation>
    <scope>NUCLEOTIDE SEQUENCE [LARGE SCALE GENOMIC DNA]</scope>
    <source>
        <strain evidence="7">DSM 1495 / CBS 144.50 / IMI 039719</strain>
    </source>
</reference>
<dbReference type="SUPFAM" id="SSF55874">
    <property type="entry name" value="ATPase domain of HSP90 chaperone/DNA topoisomerase II/histidine kinase"/>
    <property type="match status" value="1"/>
</dbReference>
<feature type="compositionally biased region" description="Acidic residues" evidence="3">
    <location>
        <begin position="427"/>
        <end position="438"/>
    </location>
</feature>
<feature type="domain" description="DNA mismatch repair protein S5" evidence="5">
    <location>
        <begin position="220"/>
        <end position="359"/>
    </location>
</feature>
<feature type="compositionally biased region" description="Polar residues" evidence="3">
    <location>
        <begin position="406"/>
        <end position="426"/>
    </location>
</feature>
<dbReference type="SMART" id="SM00853">
    <property type="entry name" value="MutL_C"/>
    <property type="match status" value="1"/>
</dbReference>
<dbReference type="NCBIfam" id="TIGR00585">
    <property type="entry name" value="mutl"/>
    <property type="match status" value="1"/>
</dbReference>
<feature type="compositionally biased region" description="Basic residues" evidence="3">
    <location>
        <begin position="445"/>
        <end position="455"/>
    </location>
</feature>
<feature type="region of interest" description="Disordered" evidence="3">
    <location>
        <begin position="376"/>
        <end position="460"/>
    </location>
</feature>
<feature type="region of interest" description="Disordered" evidence="3">
    <location>
        <begin position="472"/>
        <end position="621"/>
    </location>
</feature>
<dbReference type="GO" id="GO:0005524">
    <property type="term" value="F:ATP binding"/>
    <property type="evidence" value="ECO:0007669"/>
    <property type="project" value="InterPro"/>
</dbReference>
<evidence type="ECO:0000259" key="5">
    <source>
        <dbReference type="SMART" id="SM01340"/>
    </source>
</evidence>
<organism evidence="7">
    <name type="scientific">Chaetomium thermophilum (strain DSM 1495 / CBS 144.50 / IMI 039719)</name>
    <name type="common">Thermochaetoides thermophila</name>
    <dbReference type="NCBI Taxonomy" id="759272"/>
    <lineage>
        <taxon>Eukaryota</taxon>
        <taxon>Fungi</taxon>
        <taxon>Dikarya</taxon>
        <taxon>Ascomycota</taxon>
        <taxon>Pezizomycotina</taxon>
        <taxon>Sordariomycetes</taxon>
        <taxon>Sordariomycetidae</taxon>
        <taxon>Sordariales</taxon>
        <taxon>Chaetomiaceae</taxon>
        <taxon>Thermochaetoides</taxon>
    </lineage>
</organism>
<dbReference type="Pfam" id="PF13589">
    <property type="entry name" value="HATPase_c_3"/>
    <property type="match status" value="1"/>
</dbReference>
<dbReference type="FunFam" id="3.30.230.10:FF:000120">
    <property type="entry name" value="Mismatch repair endonuclease PMS2"/>
    <property type="match status" value="1"/>
</dbReference>
<dbReference type="GO" id="GO:0061982">
    <property type="term" value="P:meiosis I cell cycle process"/>
    <property type="evidence" value="ECO:0007669"/>
    <property type="project" value="UniProtKB-ARBA"/>
</dbReference>
<dbReference type="Gene3D" id="3.30.1370.100">
    <property type="entry name" value="MutL, C-terminal domain, regulatory subdomain"/>
    <property type="match status" value="1"/>
</dbReference>
<sequence length="1018" mass="111923">MASSATIKAIDSNTIHQIQSGQVIVDLCSVAKELVENSIDAGATAIEVRFKNQGLDSIEVQDNGSGIAPHNYETVALKHYTSKLSSYDDLETLQTFGFRGEALSSLCALSRLSIVTCTQEQAPRAARLEFEPSGKLKSTTVVSGQRGTTVIVEDLFRSLPVRRRELERNIKREWGKVINLLNQYACIQTGVKFTVTQQPTKGKRMVMFSTKGNSTTRENIINVFGVKTMNALVPMDLTLELIPTAGPLTKGKARTDRKSTEVRVVGHISRPTHGEGRSTPDRQMFYVNGRPCGLPQFAKVFNEVYRLYNSSQSPFIFADIQLDTHLYDVNVSPDKRTILLHDQGQMLDNLRESLIELFETQDVIIPMSRVAALKQTSSKISTARPSPSTSPQETGSKSAAADSRLSKATTSFRAMENTGDNANEESANTEDNVDDVEKEDTRPRQQPKMHFRHSKPQAQFKGFTTLSNWLRNELPRPSHTSSPLSEEQATEASTRDKGMSSSVTSAGDRGDRIPQSQVTGDTNVRDDERSLLPDVGKDDEIAPNEPESPIRALCPPSQPPTLRMSSTPSKPLKRATQEMATITIGDHTVRSAIGNPSKKPRVDEPAKPVVKTGVLKGGMRSTQLPSFGIRLSQLFSASTQPEGDLELIEDAGKGIEEHEVIEEKKGEEGREEDDGHDSSDDDADGLFVSQDGNKDAEDEGSGEGQPEEILKPMETDQPQSMSDADVPMESLGTHLASCDQEHGDNDFEYVDEEEKVARENQKVQAMIQEAEIATAESTEETEKRSETFVKGRPKRKDMTCNLVQRVKANCSEIRRRIEYLSSRLPQEACQTTAGVRLESIESEDAEAKLSLKISKSDFTKMRIVGQFNLGFILAVREAVSASSSTSCSRDSGTKDDDELFIIDQHASDEKYNFERLQATTTVQSQRLVQPKTLSLTALEEEIILANLPALERNGFSVSVDTSGASPVGSRIQLLTLPLSRETTFSIADLEELIFLLADNPTSNATTVPRPSKADGKGS</sequence>
<dbReference type="InterPro" id="IPR037198">
    <property type="entry name" value="MutL_C_sf"/>
</dbReference>
<protein>
    <submittedName>
        <fullName evidence="6">DNA mismatch repair protein pms1-like protein</fullName>
    </submittedName>
</protein>